<proteinExistence type="predicted"/>
<organism evidence="2 3">
    <name type="scientific">Trifolium medium</name>
    <dbReference type="NCBI Taxonomy" id="97028"/>
    <lineage>
        <taxon>Eukaryota</taxon>
        <taxon>Viridiplantae</taxon>
        <taxon>Streptophyta</taxon>
        <taxon>Embryophyta</taxon>
        <taxon>Tracheophyta</taxon>
        <taxon>Spermatophyta</taxon>
        <taxon>Magnoliopsida</taxon>
        <taxon>eudicotyledons</taxon>
        <taxon>Gunneridae</taxon>
        <taxon>Pentapetalae</taxon>
        <taxon>rosids</taxon>
        <taxon>fabids</taxon>
        <taxon>Fabales</taxon>
        <taxon>Fabaceae</taxon>
        <taxon>Papilionoideae</taxon>
        <taxon>50 kb inversion clade</taxon>
        <taxon>NPAAA clade</taxon>
        <taxon>Hologalegina</taxon>
        <taxon>IRL clade</taxon>
        <taxon>Trifolieae</taxon>
        <taxon>Trifolium</taxon>
    </lineage>
</organism>
<sequence length="83" mass="8678">WFGHYRVRASVAIFDRHYLGNDKKVVKEKVGASKGADETLKKDGSKDPLPSVLPDCGVASTLAKGSKTHGGGGTAPDEEGSGH</sequence>
<protein>
    <submittedName>
        <fullName evidence="2">Uncharacterized protein</fullName>
    </submittedName>
</protein>
<feature type="region of interest" description="Disordered" evidence="1">
    <location>
        <begin position="31"/>
        <end position="83"/>
    </location>
</feature>
<feature type="non-terminal residue" evidence="2">
    <location>
        <position position="83"/>
    </location>
</feature>
<evidence type="ECO:0000256" key="1">
    <source>
        <dbReference type="SAM" id="MobiDB-lite"/>
    </source>
</evidence>
<dbReference type="Proteomes" id="UP000265520">
    <property type="component" value="Unassembled WGS sequence"/>
</dbReference>
<dbReference type="EMBL" id="LXQA010701738">
    <property type="protein sequence ID" value="MCI66760.1"/>
    <property type="molecule type" value="Genomic_DNA"/>
</dbReference>
<dbReference type="AlphaFoldDB" id="A0A392U2P3"/>
<reference evidence="2 3" key="1">
    <citation type="journal article" date="2018" name="Front. Plant Sci.">
        <title>Red Clover (Trifolium pratense) and Zigzag Clover (T. medium) - A Picture of Genomic Similarities and Differences.</title>
        <authorList>
            <person name="Dluhosova J."/>
            <person name="Istvanek J."/>
            <person name="Nedelnik J."/>
            <person name="Repkova J."/>
        </authorList>
    </citation>
    <scope>NUCLEOTIDE SEQUENCE [LARGE SCALE GENOMIC DNA]</scope>
    <source>
        <strain evidence="3">cv. 10/8</strain>
        <tissue evidence="2">Leaf</tissue>
    </source>
</reference>
<feature type="non-terminal residue" evidence="2">
    <location>
        <position position="1"/>
    </location>
</feature>
<accession>A0A392U2P3</accession>
<keyword evidence="3" id="KW-1185">Reference proteome</keyword>
<name>A0A392U2P3_9FABA</name>
<comment type="caution">
    <text evidence="2">The sequence shown here is derived from an EMBL/GenBank/DDBJ whole genome shotgun (WGS) entry which is preliminary data.</text>
</comment>
<feature type="compositionally biased region" description="Basic and acidic residues" evidence="1">
    <location>
        <begin position="31"/>
        <end position="46"/>
    </location>
</feature>
<evidence type="ECO:0000313" key="3">
    <source>
        <dbReference type="Proteomes" id="UP000265520"/>
    </source>
</evidence>
<evidence type="ECO:0000313" key="2">
    <source>
        <dbReference type="EMBL" id="MCI66760.1"/>
    </source>
</evidence>